<keyword evidence="2" id="KW-1185">Reference proteome</keyword>
<comment type="caution">
    <text evidence="1">The sequence shown here is derived from an EMBL/GenBank/DDBJ whole genome shotgun (WGS) entry which is preliminary data.</text>
</comment>
<gene>
    <name evidence="1" type="ORF">ACFSW6_09395</name>
</gene>
<dbReference type="RefSeq" id="WP_157082228.1">
    <property type="nucleotide sequence ID" value="NZ_BCNT01000029.1"/>
</dbReference>
<organism evidence="1 2">
    <name type="scientific">Comamonas terrae</name>
    <dbReference type="NCBI Taxonomy" id="673548"/>
    <lineage>
        <taxon>Bacteria</taxon>
        <taxon>Pseudomonadati</taxon>
        <taxon>Pseudomonadota</taxon>
        <taxon>Betaproteobacteria</taxon>
        <taxon>Burkholderiales</taxon>
        <taxon>Comamonadaceae</taxon>
        <taxon>Comamonas</taxon>
    </lineage>
</organism>
<evidence type="ECO:0000313" key="2">
    <source>
        <dbReference type="Proteomes" id="UP001597463"/>
    </source>
</evidence>
<accession>A0ABW5UL07</accession>
<dbReference type="Proteomes" id="UP001597463">
    <property type="component" value="Unassembled WGS sequence"/>
</dbReference>
<name>A0ABW5UL07_9BURK</name>
<reference evidence="2" key="1">
    <citation type="journal article" date="2019" name="Int. J. Syst. Evol. Microbiol.">
        <title>The Global Catalogue of Microorganisms (GCM) 10K type strain sequencing project: providing services to taxonomists for standard genome sequencing and annotation.</title>
        <authorList>
            <consortium name="The Broad Institute Genomics Platform"/>
            <consortium name="The Broad Institute Genome Sequencing Center for Infectious Disease"/>
            <person name="Wu L."/>
            <person name="Ma J."/>
        </authorList>
    </citation>
    <scope>NUCLEOTIDE SEQUENCE [LARGE SCALE GENOMIC DNA]</scope>
    <source>
        <strain evidence="2">TISTR 1906</strain>
    </source>
</reference>
<dbReference type="EMBL" id="JBHUMV010000004">
    <property type="protein sequence ID" value="MFD2754302.1"/>
    <property type="molecule type" value="Genomic_DNA"/>
</dbReference>
<evidence type="ECO:0000313" key="1">
    <source>
        <dbReference type="EMBL" id="MFD2754302.1"/>
    </source>
</evidence>
<proteinExistence type="predicted"/>
<protein>
    <submittedName>
        <fullName evidence="1">Uncharacterized protein</fullName>
    </submittedName>
</protein>
<sequence length="81" mass="8701">MNKINATFVGGPLGGKILEVEDLDTYRAFDQLTGEEVMYERQAAVIPNSTGAGTAIYVIAGQTDAELLGDILSALPMRRQN</sequence>